<feature type="compositionally biased region" description="Acidic residues" evidence="1">
    <location>
        <begin position="753"/>
        <end position="765"/>
    </location>
</feature>
<protein>
    <submittedName>
        <fullName evidence="2">Uncharacterized protein</fullName>
    </submittedName>
</protein>
<name>A0A4S8LXQ9_DENBC</name>
<sequence>MADYWRVLPLDLIDRLDSRRFAKNRLRCLSGYGCAPSVDDSMLFFMNQSNPYTGRVVSYEEDDLDEEEDKLYLELYSRNSSQHPFFPGKPESVVPLAPIPRVDGNLGQFDATRNPQYYDARRPYLPFIKRAEMGTYSKKEPENAPAIDVWYVNTSSHIGQGVVQKDYWLALSARADVLSVEANLLEMSSNCASWPGFVDSKPAYPSESSWSLHSAKGPGSYMDFEECLAQLLPVQRWVKEFAAWVKMGKLLLSSPLRRTNTLGSTPLQPCDDSLIGLWINGLEEDKVEWFGRIGSVPLFIVHRIRGRLDNPTANSPYRKPSCIQYTTLNSNPLLIRWEGLFQASEARLISEFYDLGMARQENIPYDSYDRSPPQKSTIVNQTLATEILSSDHYTWIRPPAVKTAPSIGKWETFIEDSDADFQPCMRRVGKNSRTDSEDHDYKYFDRIYKRILFFPTKPIIPQGIAHNTGIFRIPCPELPFYTTNDFTWLTSPSKWIYESELPKNSDIGRVAPEPEIHRLPFLADKSPSVPSSELPSPSLNPTNFEQALTDSSDESTPYSRELTVEPMPVDVDSRVEINKPEVNRSEPTTDIDPEPISPNSHTEWLEKLQNPSTPPHAPTCLLRFYNISEVSQISLADFQVFTRDALQQVKSPKPIRLARIIRVEREGTIQYWAKAFDEIEAGWIIRAFANTITSDGVALTVGLLSRQEWLEAALVTKPEDSWTMEMVKPEDHVPSLRLRLNLPLVDRLFDDEDPTEEGEIQESEQVESSSSDPPAKKHKRTKTRGGKKKAMRKLNLGAIPSVDPQDLLNWNLESWLANVTAN</sequence>
<proteinExistence type="predicted"/>
<feature type="region of interest" description="Disordered" evidence="1">
    <location>
        <begin position="753"/>
        <end position="804"/>
    </location>
</feature>
<feature type="compositionally biased region" description="Low complexity" evidence="1">
    <location>
        <begin position="526"/>
        <end position="541"/>
    </location>
</feature>
<evidence type="ECO:0000313" key="2">
    <source>
        <dbReference type="EMBL" id="THU94447.1"/>
    </source>
</evidence>
<gene>
    <name evidence="2" type="ORF">K435DRAFT_860496</name>
</gene>
<feature type="compositionally biased region" description="Polar residues" evidence="1">
    <location>
        <begin position="542"/>
        <end position="558"/>
    </location>
</feature>
<dbReference type="AlphaFoldDB" id="A0A4S8LXQ9"/>
<evidence type="ECO:0000256" key="1">
    <source>
        <dbReference type="SAM" id="MobiDB-lite"/>
    </source>
</evidence>
<feature type="compositionally biased region" description="Basic residues" evidence="1">
    <location>
        <begin position="776"/>
        <end position="792"/>
    </location>
</feature>
<feature type="region of interest" description="Disordered" evidence="1">
    <location>
        <begin position="523"/>
        <end position="559"/>
    </location>
</feature>
<dbReference type="Proteomes" id="UP000297245">
    <property type="component" value="Unassembled WGS sequence"/>
</dbReference>
<reference evidence="2 3" key="1">
    <citation type="journal article" date="2019" name="Nat. Ecol. Evol.">
        <title>Megaphylogeny resolves global patterns of mushroom evolution.</title>
        <authorList>
            <person name="Varga T."/>
            <person name="Krizsan K."/>
            <person name="Foldi C."/>
            <person name="Dima B."/>
            <person name="Sanchez-Garcia M."/>
            <person name="Sanchez-Ramirez S."/>
            <person name="Szollosi G.J."/>
            <person name="Szarkandi J.G."/>
            <person name="Papp V."/>
            <person name="Albert L."/>
            <person name="Andreopoulos W."/>
            <person name="Angelini C."/>
            <person name="Antonin V."/>
            <person name="Barry K.W."/>
            <person name="Bougher N.L."/>
            <person name="Buchanan P."/>
            <person name="Buyck B."/>
            <person name="Bense V."/>
            <person name="Catcheside P."/>
            <person name="Chovatia M."/>
            <person name="Cooper J."/>
            <person name="Damon W."/>
            <person name="Desjardin D."/>
            <person name="Finy P."/>
            <person name="Geml J."/>
            <person name="Haridas S."/>
            <person name="Hughes K."/>
            <person name="Justo A."/>
            <person name="Karasinski D."/>
            <person name="Kautmanova I."/>
            <person name="Kiss B."/>
            <person name="Kocsube S."/>
            <person name="Kotiranta H."/>
            <person name="LaButti K.M."/>
            <person name="Lechner B.E."/>
            <person name="Liimatainen K."/>
            <person name="Lipzen A."/>
            <person name="Lukacs Z."/>
            <person name="Mihaltcheva S."/>
            <person name="Morgado L.N."/>
            <person name="Niskanen T."/>
            <person name="Noordeloos M.E."/>
            <person name="Ohm R.A."/>
            <person name="Ortiz-Santana B."/>
            <person name="Ovrebo C."/>
            <person name="Racz N."/>
            <person name="Riley R."/>
            <person name="Savchenko A."/>
            <person name="Shiryaev A."/>
            <person name="Soop K."/>
            <person name="Spirin V."/>
            <person name="Szebenyi C."/>
            <person name="Tomsovsky M."/>
            <person name="Tulloss R.E."/>
            <person name="Uehling J."/>
            <person name="Grigoriev I.V."/>
            <person name="Vagvolgyi C."/>
            <person name="Papp T."/>
            <person name="Martin F.M."/>
            <person name="Miettinen O."/>
            <person name="Hibbett D.S."/>
            <person name="Nagy L.G."/>
        </authorList>
    </citation>
    <scope>NUCLEOTIDE SEQUENCE [LARGE SCALE GENOMIC DNA]</scope>
    <source>
        <strain evidence="2 3">CBS 962.96</strain>
    </source>
</reference>
<accession>A0A4S8LXQ9</accession>
<evidence type="ECO:0000313" key="3">
    <source>
        <dbReference type="Proteomes" id="UP000297245"/>
    </source>
</evidence>
<keyword evidence="3" id="KW-1185">Reference proteome</keyword>
<dbReference type="EMBL" id="ML179223">
    <property type="protein sequence ID" value="THU94447.1"/>
    <property type="molecule type" value="Genomic_DNA"/>
</dbReference>
<dbReference type="OrthoDB" id="3066419at2759"/>
<organism evidence="2 3">
    <name type="scientific">Dendrothele bispora (strain CBS 962.96)</name>
    <dbReference type="NCBI Taxonomy" id="1314807"/>
    <lineage>
        <taxon>Eukaryota</taxon>
        <taxon>Fungi</taxon>
        <taxon>Dikarya</taxon>
        <taxon>Basidiomycota</taxon>
        <taxon>Agaricomycotina</taxon>
        <taxon>Agaricomycetes</taxon>
        <taxon>Agaricomycetidae</taxon>
        <taxon>Agaricales</taxon>
        <taxon>Agaricales incertae sedis</taxon>
        <taxon>Dendrothele</taxon>
    </lineage>
</organism>